<dbReference type="Proteomes" id="UP001160625">
    <property type="component" value="Unassembled WGS sequence"/>
</dbReference>
<dbReference type="RefSeq" id="WP_281046515.1">
    <property type="nucleotide sequence ID" value="NZ_JARYGZ010000007.1"/>
</dbReference>
<sequence>MGFVLRAFRISVEGEGYVYHAKSRARALGDAFHAYTHARGSIKFADFLRLASCRQEEGGERFGDPITVLGKPAFFVTSNRQYVQFVRPGRGEVFNSHPLDVLPVEYRPDTYRSEKFDAQALEPCKEMAS</sequence>
<gene>
    <name evidence="1" type="ORF">QGN17_20745</name>
</gene>
<dbReference type="EMBL" id="JARYGZ010000007">
    <property type="protein sequence ID" value="MDH7641176.1"/>
    <property type="molecule type" value="Genomic_DNA"/>
</dbReference>
<name>A0ABT6N7T4_9SPHN</name>
<organism evidence="1 2">
    <name type="scientific">Sphingomonas oryzagri</name>
    <dbReference type="NCBI Taxonomy" id="3042314"/>
    <lineage>
        <taxon>Bacteria</taxon>
        <taxon>Pseudomonadati</taxon>
        <taxon>Pseudomonadota</taxon>
        <taxon>Alphaproteobacteria</taxon>
        <taxon>Sphingomonadales</taxon>
        <taxon>Sphingomonadaceae</taxon>
        <taxon>Sphingomonas</taxon>
    </lineage>
</organism>
<reference evidence="1" key="1">
    <citation type="submission" date="2023-04" db="EMBL/GenBank/DDBJ databases">
        <title>Sphingomonas sp. MAHUQ-71 isolated from rice field.</title>
        <authorList>
            <person name="Huq M.A."/>
        </authorList>
    </citation>
    <scope>NUCLEOTIDE SEQUENCE</scope>
    <source>
        <strain evidence="1">MAHUQ-71</strain>
    </source>
</reference>
<evidence type="ECO:0000313" key="2">
    <source>
        <dbReference type="Proteomes" id="UP001160625"/>
    </source>
</evidence>
<proteinExistence type="predicted"/>
<keyword evidence="2" id="KW-1185">Reference proteome</keyword>
<protein>
    <submittedName>
        <fullName evidence="1">Uncharacterized protein</fullName>
    </submittedName>
</protein>
<accession>A0ABT6N7T4</accession>
<evidence type="ECO:0000313" key="1">
    <source>
        <dbReference type="EMBL" id="MDH7641176.1"/>
    </source>
</evidence>
<comment type="caution">
    <text evidence="1">The sequence shown here is derived from an EMBL/GenBank/DDBJ whole genome shotgun (WGS) entry which is preliminary data.</text>
</comment>